<dbReference type="Proteomes" id="UP000036403">
    <property type="component" value="Unassembled WGS sequence"/>
</dbReference>
<comment type="caution">
    <text evidence="2">The sequence shown here is derived from an EMBL/GenBank/DDBJ whole genome shotgun (WGS) entry which is preliminary data.</text>
</comment>
<proteinExistence type="predicted"/>
<evidence type="ECO:0000313" key="3">
    <source>
        <dbReference type="Proteomes" id="UP000036403"/>
    </source>
</evidence>
<evidence type="ECO:0000256" key="1">
    <source>
        <dbReference type="SAM" id="MobiDB-lite"/>
    </source>
</evidence>
<name>A0A0J7KET8_LASNI</name>
<protein>
    <submittedName>
        <fullName evidence="2">Uncharacterized protein</fullName>
    </submittedName>
</protein>
<dbReference type="EMBL" id="LBMM01008580">
    <property type="protein sequence ID" value="KMQ88772.1"/>
    <property type="molecule type" value="Genomic_DNA"/>
</dbReference>
<evidence type="ECO:0000313" key="2">
    <source>
        <dbReference type="EMBL" id="KMQ88772.1"/>
    </source>
</evidence>
<feature type="non-terminal residue" evidence="2">
    <location>
        <position position="92"/>
    </location>
</feature>
<feature type="region of interest" description="Disordered" evidence="1">
    <location>
        <begin position="1"/>
        <end position="92"/>
    </location>
</feature>
<sequence length="92" mass="10881">MQTIENTVGEDFRKKGCAKGSGGEDRRRGKGNVVSEERISVRKRNDRDEGEEGRRGKKNEEVAKNEKNKRRRKAERRERGRRDEKHKEMKKK</sequence>
<reference evidence="2 3" key="1">
    <citation type="submission" date="2015-04" db="EMBL/GenBank/DDBJ databases">
        <title>Lasius niger genome sequencing.</title>
        <authorList>
            <person name="Konorov E.A."/>
            <person name="Nikitin M.A."/>
            <person name="Kirill M.V."/>
            <person name="Chang P."/>
        </authorList>
    </citation>
    <scope>NUCLEOTIDE SEQUENCE [LARGE SCALE GENOMIC DNA]</scope>
    <source>
        <tissue evidence="2">Whole</tissue>
    </source>
</reference>
<organism evidence="2 3">
    <name type="scientific">Lasius niger</name>
    <name type="common">Black garden ant</name>
    <dbReference type="NCBI Taxonomy" id="67767"/>
    <lineage>
        <taxon>Eukaryota</taxon>
        <taxon>Metazoa</taxon>
        <taxon>Ecdysozoa</taxon>
        <taxon>Arthropoda</taxon>
        <taxon>Hexapoda</taxon>
        <taxon>Insecta</taxon>
        <taxon>Pterygota</taxon>
        <taxon>Neoptera</taxon>
        <taxon>Endopterygota</taxon>
        <taxon>Hymenoptera</taxon>
        <taxon>Apocrita</taxon>
        <taxon>Aculeata</taxon>
        <taxon>Formicoidea</taxon>
        <taxon>Formicidae</taxon>
        <taxon>Formicinae</taxon>
        <taxon>Lasius</taxon>
        <taxon>Lasius</taxon>
    </lineage>
</organism>
<dbReference type="AlphaFoldDB" id="A0A0J7KET8"/>
<keyword evidence="3" id="KW-1185">Reference proteome</keyword>
<accession>A0A0J7KET8</accession>
<dbReference type="PaxDb" id="67767-A0A0J7KET8"/>
<feature type="compositionally biased region" description="Basic and acidic residues" evidence="1">
    <location>
        <begin position="35"/>
        <end position="66"/>
    </location>
</feature>
<feature type="compositionally biased region" description="Basic and acidic residues" evidence="1">
    <location>
        <begin position="75"/>
        <end position="92"/>
    </location>
</feature>
<gene>
    <name evidence="2" type="ORF">RF55_11680</name>
</gene>